<accession>A0A7R9CYY0</accession>
<gene>
    <name evidence="1" type="ORF">TPSB3V08_LOCUS4766</name>
</gene>
<dbReference type="AlphaFoldDB" id="A0A7R9CYY0"/>
<reference evidence="1" key="1">
    <citation type="submission" date="2020-11" db="EMBL/GenBank/DDBJ databases">
        <authorList>
            <person name="Tran Van P."/>
        </authorList>
    </citation>
    <scope>NUCLEOTIDE SEQUENCE</scope>
</reference>
<name>A0A7R9CYY0_TIMPO</name>
<organism evidence="1">
    <name type="scientific">Timema poppense</name>
    <name type="common">Walking stick</name>
    <dbReference type="NCBI Taxonomy" id="170557"/>
    <lineage>
        <taxon>Eukaryota</taxon>
        <taxon>Metazoa</taxon>
        <taxon>Ecdysozoa</taxon>
        <taxon>Arthropoda</taxon>
        <taxon>Hexapoda</taxon>
        <taxon>Insecta</taxon>
        <taxon>Pterygota</taxon>
        <taxon>Neoptera</taxon>
        <taxon>Polyneoptera</taxon>
        <taxon>Phasmatodea</taxon>
        <taxon>Timematodea</taxon>
        <taxon>Timematoidea</taxon>
        <taxon>Timematidae</taxon>
        <taxon>Timema</taxon>
    </lineage>
</organism>
<evidence type="ECO:0000313" key="1">
    <source>
        <dbReference type="EMBL" id="CAD7404998.1"/>
    </source>
</evidence>
<proteinExistence type="predicted"/>
<dbReference type="EMBL" id="OD002366">
    <property type="protein sequence ID" value="CAD7404998.1"/>
    <property type="molecule type" value="Genomic_DNA"/>
</dbReference>
<sequence>MQALPTGSERSEHKLLLLMGVFVIVGHNDGMNQLSPFEGLKYVFPYEGGEGQKGATGSLLVTEMSDPSSPRFHPPSVGELFRSGIMLGKSAKGAISEGTEQFIDGVSNTARDMKEGLKEANSFGELAFGRIFSPFSR</sequence>
<protein>
    <submittedName>
        <fullName evidence="1">Uncharacterized protein</fullName>
    </submittedName>
</protein>